<evidence type="ECO:0000313" key="1">
    <source>
        <dbReference type="EMBL" id="KAJ7415365.1"/>
    </source>
</evidence>
<sequence length="275" mass="30468">MQPAMPSPPPNHVPKCHSHSLLNTSRDGVFTASLGILFQYLTTLSMTNFFLISNVHLSWHNLRPIPLVLLLVCLGEESSLHLAITSFQGLVESNEITPHNLLCFRLNNPSSLQLLLIRFAPQTLHQFPCPSLDLVQHLNVFLVVRGPKLNTGFEVWPHQCQVQRDKHFFISSGHPIFDTGQDITGLLGTLLAQVQPLSISTPRSFSSGQPSSHSSPRLSLHGRVVTQVQDLALSPVEPHTINLSPSIQHLQNPLQSLPTLQQINAPIQVALYETE</sequence>
<name>A0ABQ9D5A0_9PASS</name>
<organism evidence="1 2">
    <name type="scientific">Willisornis vidua</name>
    <name type="common">Xingu scale-backed antbird</name>
    <dbReference type="NCBI Taxonomy" id="1566151"/>
    <lineage>
        <taxon>Eukaryota</taxon>
        <taxon>Metazoa</taxon>
        <taxon>Chordata</taxon>
        <taxon>Craniata</taxon>
        <taxon>Vertebrata</taxon>
        <taxon>Euteleostomi</taxon>
        <taxon>Archelosauria</taxon>
        <taxon>Archosauria</taxon>
        <taxon>Dinosauria</taxon>
        <taxon>Saurischia</taxon>
        <taxon>Theropoda</taxon>
        <taxon>Coelurosauria</taxon>
        <taxon>Aves</taxon>
        <taxon>Neognathae</taxon>
        <taxon>Neoaves</taxon>
        <taxon>Telluraves</taxon>
        <taxon>Australaves</taxon>
        <taxon>Passeriformes</taxon>
        <taxon>Thamnophilidae</taxon>
        <taxon>Willisornis</taxon>
    </lineage>
</organism>
<protein>
    <submittedName>
        <fullName evidence="1">Uncharacterized protein</fullName>
    </submittedName>
</protein>
<dbReference type="Proteomes" id="UP001145742">
    <property type="component" value="Unassembled WGS sequence"/>
</dbReference>
<evidence type="ECO:0000313" key="2">
    <source>
        <dbReference type="Proteomes" id="UP001145742"/>
    </source>
</evidence>
<keyword evidence="2" id="KW-1185">Reference proteome</keyword>
<reference evidence="1" key="1">
    <citation type="submission" date="2019-10" db="EMBL/GenBank/DDBJ databases">
        <authorList>
            <person name="Soares A.E.R."/>
            <person name="Aleixo A."/>
            <person name="Schneider P."/>
            <person name="Miyaki C.Y."/>
            <person name="Schneider M.P."/>
            <person name="Mello C."/>
            <person name="Vasconcelos A.T.R."/>
        </authorList>
    </citation>
    <scope>NUCLEOTIDE SEQUENCE</scope>
    <source>
        <tissue evidence="1">Muscle</tissue>
    </source>
</reference>
<proteinExistence type="predicted"/>
<gene>
    <name evidence="1" type="ORF">WISP_78556</name>
</gene>
<comment type="caution">
    <text evidence="1">The sequence shown here is derived from an EMBL/GenBank/DDBJ whole genome shotgun (WGS) entry which is preliminary data.</text>
</comment>
<dbReference type="EMBL" id="WHWB01033954">
    <property type="protein sequence ID" value="KAJ7415365.1"/>
    <property type="molecule type" value="Genomic_DNA"/>
</dbReference>
<accession>A0ABQ9D5A0</accession>